<comment type="caution">
    <text evidence="2">The sequence shown here is derived from an EMBL/GenBank/DDBJ whole genome shotgun (WGS) entry which is preliminary data.</text>
</comment>
<evidence type="ECO:0000313" key="3">
    <source>
        <dbReference type="Proteomes" id="UP001215087"/>
    </source>
</evidence>
<evidence type="ECO:0000313" key="2">
    <source>
        <dbReference type="EMBL" id="MDE1470645.1"/>
    </source>
</evidence>
<dbReference type="Proteomes" id="UP001215087">
    <property type="component" value="Unassembled WGS sequence"/>
</dbReference>
<keyword evidence="1" id="KW-0812">Transmembrane</keyword>
<evidence type="ECO:0008006" key="4">
    <source>
        <dbReference type="Google" id="ProtNLM"/>
    </source>
</evidence>
<feature type="transmembrane region" description="Helical" evidence="1">
    <location>
        <begin position="130"/>
        <end position="147"/>
    </location>
</feature>
<proteinExistence type="predicted"/>
<feature type="transmembrane region" description="Helical" evidence="1">
    <location>
        <begin position="184"/>
        <end position="204"/>
    </location>
</feature>
<protein>
    <recommendedName>
        <fullName evidence="4">CPBP family intramembrane metalloprotease</fullName>
    </recommendedName>
</protein>
<dbReference type="RefSeq" id="WP_227209182.1">
    <property type="nucleotide sequence ID" value="NZ_JAJCLO010000020.1"/>
</dbReference>
<organism evidence="2 3">
    <name type="scientific">Eubacterium limosum</name>
    <dbReference type="NCBI Taxonomy" id="1736"/>
    <lineage>
        <taxon>Bacteria</taxon>
        <taxon>Bacillati</taxon>
        <taxon>Bacillota</taxon>
        <taxon>Clostridia</taxon>
        <taxon>Eubacteriales</taxon>
        <taxon>Eubacteriaceae</taxon>
        <taxon>Eubacterium</taxon>
    </lineage>
</organism>
<feature type="transmembrane region" description="Helical" evidence="1">
    <location>
        <begin position="159"/>
        <end position="178"/>
    </location>
</feature>
<reference evidence="2 3" key="1">
    <citation type="submission" date="2023-02" db="EMBL/GenBank/DDBJ databases">
        <title>Comparative genome analysis of Eubacterium limosum species.</title>
        <authorList>
            <person name="Bak J.E."/>
        </authorList>
    </citation>
    <scope>NUCLEOTIDE SEQUENCE [LARGE SCALE GENOMIC DNA]</scope>
    <source>
        <strain evidence="2 3">KGMB01548</strain>
    </source>
</reference>
<evidence type="ECO:0000256" key="1">
    <source>
        <dbReference type="SAM" id="Phobius"/>
    </source>
</evidence>
<keyword evidence="1" id="KW-0472">Membrane</keyword>
<accession>A0ABT5URQ2</accession>
<sequence>MKKTVHKTKYLWITLLCFGAFMLELLSIFCIESALLGVDVGHYTAAQRSIHSLITAGLWAVFMAVVVGWTRRSDGFPEHVDKSARMPARDWVFALVCLAGCKVMTFMDWHTLKVIGEAQNKDAFQFLAQYIYYLLEVGLVLLIIIYGQKAVETLLKRKSGVPFGGILLALTWGAFHFVSRGAGLELWNGVSCMIFSILSGFMYLKVGRRPLYSYVLIAVGYLL</sequence>
<feature type="transmembrane region" description="Helical" evidence="1">
    <location>
        <begin position="91"/>
        <end position="110"/>
    </location>
</feature>
<gene>
    <name evidence="2" type="ORF">PTZ04_10290</name>
</gene>
<keyword evidence="3" id="KW-1185">Reference proteome</keyword>
<dbReference type="EMBL" id="JAQSVD010000004">
    <property type="protein sequence ID" value="MDE1470645.1"/>
    <property type="molecule type" value="Genomic_DNA"/>
</dbReference>
<keyword evidence="1" id="KW-1133">Transmembrane helix</keyword>
<name>A0ABT5URQ2_EUBLI</name>
<feature type="transmembrane region" description="Helical" evidence="1">
    <location>
        <begin position="12"/>
        <end position="38"/>
    </location>
</feature>
<feature type="transmembrane region" description="Helical" evidence="1">
    <location>
        <begin position="50"/>
        <end position="70"/>
    </location>
</feature>